<dbReference type="SUPFAM" id="SSF52540">
    <property type="entry name" value="P-loop containing nucleoside triphosphate hydrolases"/>
    <property type="match status" value="1"/>
</dbReference>
<dbReference type="eggNOG" id="COG1112">
    <property type="taxonomic scope" value="Bacteria"/>
</dbReference>
<reference evidence="9" key="2">
    <citation type="submission" date="2012-01" db="EMBL/GenBank/DDBJ databases">
        <title>Complete sequence of chromosome of Marinitoga piezophila KA3.</title>
        <authorList>
            <person name="Lucas S."/>
            <person name="Han J."/>
            <person name="Lapidus A."/>
            <person name="Cheng J.-F."/>
            <person name="Goodwin L."/>
            <person name="Pitluck S."/>
            <person name="Peters L."/>
            <person name="Mikhailova N."/>
            <person name="Teshima H."/>
            <person name="Detter J.C."/>
            <person name="Han C."/>
            <person name="Tapia R."/>
            <person name="Land M."/>
            <person name="Hauser L."/>
            <person name="Kyrpides N."/>
            <person name="Ivanova N."/>
            <person name="Pagani I."/>
            <person name="Jebbar M."/>
            <person name="Vannier P."/>
            <person name="Oger P."/>
            <person name="Cario A."/>
            <person name="Bartlett D."/>
            <person name="Noll K.M."/>
            <person name="Woyke T."/>
        </authorList>
    </citation>
    <scope>NUCLEOTIDE SEQUENCE [LARGE SCALE GENOMIC DNA]</scope>
    <source>
        <strain evidence="9">DSM 14283 / JCM 11233 / KA3</strain>
    </source>
</reference>
<comment type="similarity">
    <text evidence="1">Belongs to the DNA2/NAM7 helicase family.</text>
</comment>
<dbReference type="GO" id="GO:0005524">
    <property type="term" value="F:ATP binding"/>
    <property type="evidence" value="ECO:0007669"/>
    <property type="project" value="UniProtKB-KW"/>
</dbReference>
<dbReference type="PANTHER" id="PTHR43788">
    <property type="entry name" value="DNA2/NAM7 HELICASE FAMILY MEMBER"/>
    <property type="match status" value="1"/>
</dbReference>
<protein>
    <submittedName>
        <fullName evidence="8">DNA helicase, putative</fullName>
    </submittedName>
</protein>
<evidence type="ECO:0000256" key="1">
    <source>
        <dbReference type="ARBA" id="ARBA00007913"/>
    </source>
</evidence>
<dbReference type="InterPro" id="IPR027417">
    <property type="entry name" value="P-loop_NTPase"/>
</dbReference>
<dbReference type="OrthoDB" id="9757917at2"/>
<dbReference type="RefSeq" id="WP_014295573.1">
    <property type="nucleotide sequence ID" value="NC_016751.1"/>
</dbReference>
<proteinExistence type="inferred from homology"/>
<gene>
    <name evidence="8" type="ordered locus">Marpi_0042</name>
</gene>
<keyword evidence="3" id="KW-0378">Hydrolase</keyword>
<dbReference type="KEGG" id="mpz:Marpi_0042"/>
<dbReference type="PANTHER" id="PTHR43788:SF8">
    <property type="entry name" value="DNA-BINDING PROTEIN SMUBP-2"/>
    <property type="match status" value="1"/>
</dbReference>
<keyword evidence="9" id="KW-1185">Reference proteome</keyword>
<dbReference type="FunFam" id="2.40.30.270:FF:000007">
    <property type="entry name" value="DNA helicase, putative"/>
    <property type="match status" value="1"/>
</dbReference>
<dbReference type="InterPro" id="IPR041677">
    <property type="entry name" value="DNA2/NAM7_AAA_11"/>
</dbReference>
<accession>H2J2Q7</accession>
<evidence type="ECO:0000313" key="8">
    <source>
        <dbReference type="EMBL" id="AEX84501.1"/>
    </source>
</evidence>
<dbReference type="Pfam" id="PF13087">
    <property type="entry name" value="AAA_12"/>
    <property type="match status" value="1"/>
</dbReference>
<dbReference type="FunFam" id="3.40.50.300:FF:000326">
    <property type="entry name" value="P-loop containing nucleoside triphosphate hydrolase"/>
    <property type="match status" value="1"/>
</dbReference>
<dbReference type="Pfam" id="PF13086">
    <property type="entry name" value="AAA_11"/>
    <property type="match status" value="1"/>
</dbReference>
<evidence type="ECO:0000256" key="4">
    <source>
        <dbReference type="ARBA" id="ARBA00022806"/>
    </source>
</evidence>
<organism evidence="8 9">
    <name type="scientific">Marinitoga piezophila (strain DSM 14283 / JCM 11233 / KA3)</name>
    <dbReference type="NCBI Taxonomy" id="443254"/>
    <lineage>
        <taxon>Bacteria</taxon>
        <taxon>Thermotogati</taxon>
        <taxon>Thermotogota</taxon>
        <taxon>Thermotogae</taxon>
        <taxon>Petrotogales</taxon>
        <taxon>Petrotogaceae</taxon>
        <taxon>Marinitoga</taxon>
    </lineage>
</organism>
<keyword evidence="2" id="KW-0547">Nucleotide-binding</keyword>
<sequence>MNFFEKLYEAIELEKEAEIQAMKNEIKLYKKEREKMGRAITGLSGKYLGREIGNLYIVKFGRKKDIKTEISSGDIVLVSKGDPLKSDLTATVTEVGKKYIIVSFSEKIPVWVYKSKNIRLDLFLNEITFKRMQKAILKMNYAENELKILKNIFTGKYKPTPIKKEKIKFFDNSLNKSQKEAVEKAIGSKEIFLIHGPPGTGKTRTLTEIIIQEAKKEKKVLVTADSNAATDNILGNLIKYETFKICRLGHPGRVDEDLKKHSLYYIAENHEEYKEIVKIRDEAMQLSEKRDKIGIKPTPQNRRGLTDEQIEKYALKDRGTRGIFPDVMKKMYEWIKINNEVQKLFDKAREMEEELIKKIIEEYQIIVSTNSTSGIDELENITFDVVVIDEASQSTEPSCYIPITHGKKIIMGGDHRQLPPTILNKDVENILSKTLFERMINKYPSHSAILKVQYRMNDKIMQFSNQKFYNGILRSADNVYNQTLTLDLSEVNDEKTKEILDTTPIVFVDTSANPERFEIYKKGSKSKYNPLEAKIVIELATILKEQNVDFGIITPYKDQMKYLKEKTDFYVNTVDGFQGRENDVIILSLTRSNDEGTIGFLKDERRLNVAITRARKKLIIIGDISTLKNYPLFDELINYISLHGKIISI</sequence>
<keyword evidence="4 8" id="KW-0347">Helicase</keyword>
<dbReference type="AlphaFoldDB" id="H2J2Q7"/>
<dbReference type="InterPro" id="IPR047187">
    <property type="entry name" value="SF1_C_Upf1"/>
</dbReference>
<dbReference type="Proteomes" id="UP000007161">
    <property type="component" value="Chromosome"/>
</dbReference>
<keyword evidence="5" id="KW-0067">ATP-binding</keyword>
<dbReference type="NCBIfam" id="TIGR00376">
    <property type="entry name" value="IGHMBP2 family helicase"/>
    <property type="match status" value="1"/>
</dbReference>
<reference evidence="8 9" key="1">
    <citation type="journal article" date="2012" name="J. Bacteriol.">
        <title>Complete Genome Sequence of the Thermophilic, Piezophilic, Heterotrophic Bacterium Marinitoga piezophila KA3.</title>
        <authorList>
            <person name="Lucas S."/>
            <person name="Han J."/>
            <person name="Lapidus A."/>
            <person name="Cheng J.F."/>
            <person name="Goodwin L.A."/>
            <person name="Pitluck S."/>
            <person name="Peters L."/>
            <person name="Mikhailova N."/>
            <person name="Teshima H."/>
            <person name="Detter J.C."/>
            <person name="Han C."/>
            <person name="Tapia R."/>
            <person name="Land M."/>
            <person name="Hauser L."/>
            <person name="Kyrpides N.C."/>
            <person name="Ivanova N."/>
            <person name="Pagani I."/>
            <person name="Vannier P."/>
            <person name="Oger P."/>
            <person name="Bartlett D.H."/>
            <person name="Noll K.M."/>
            <person name="Woyke T."/>
            <person name="Jebbar M."/>
        </authorList>
    </citation>
    <scope>NUCLEOTIDE SEQUENCE [LARGE SCALE GENOMIC DNA]</scope>
    <source>
        <strain evidence="9">DSM 14283 / JCM 11233 / KA3</strain>
    </source>
</reference>
<evidence type="ECO:0000256" key="6">
    <source>
        <dbReference type="SAM" id="Coils"/>
    </source>
</evidence>
<evidence type="ECO:0000313" key="9">
    <source>
        <dbReference type="Proteomes" id="UP000007161"/>
    </source>
</evidence>
<evidence type="ECO:0000256" key="3">
    <source>
        <dbReference type="ARBA" id="ARBA00022801"/>
    </source>
</evidence>
<dbReference type="eggNOG" id="COG0507">
    <property type="taxonomic scope" value="Bacteria"/>
</dbReference>
<dbReference type="InterPro" id="IPR004483">
    <property type="entry name" value="SMUBP-2/Hcs1-like"/>
</dbReference>
<feature type="domain" description="Helicase ATP-binding" evidence="7">
    <location>
        <begin position="170"/>
        <end position="463"/>
    </location>
</feature>
<name>H2J2Q7_MARPK</name>
<dbReference type="Gene3D" id="3.40.50.300">
    <property type="entry name" value="P-loop containing nucleotide triphosphate hydrolases"/>
    <property type="match status" value="2"/>
</dbReference>
<dbReference type="HOGENOM" id="CLU_001666_8_2_0"/>
<dbReference type="GO" id="GO:0043139">
    <property type="term" value="F:5'-3' DNA helicase activity"/>
    <property type="evidence" value="ECO:0007669"/>
    <property type="project" value="TreeGrafter"/>
</dbReference>
<dbReference type="Gene3D" id="2.40.30.270">
    <property type="match status" value="1"/>
</dbReference>
<dbReference type="GO" id="GO:0005694">
    <property type="term" value="C:chromosome"/>
    <property type="evidence" value="ECO:0007669"/>
    <property type="project" value="UniProtKB-ARBA"/>
</dbReference>
<evidence type="ECO:0000256" key="5">
    <source>
        <dbReference type="ARBA" id="ARBA00022840"/>
    </source>
</evidence>
<dbReference type="GO" id="GO:0016787">
    <property type="term" value="F:hydrolase activity"/>
    <property type="evidence" value="ECO:0007669"/>
    <property type="project" value="UniProtKB-KW"/>
</dbReference>
<dbReference type="GO" id="GO:0003677">
    <property type="term" value="F:DNA binding"/>
    <property type="evidence" value="ECO:0007669"/>
    <property type="project" value="InterPro"/>
</dbReference>
<dbReference type="InterPro" id="IPR050534">
    <property type="entry name" value="Coronavir_polyprotein_1ab"/>
</dbReference>
<dbReference type="InterPro" id="IPR014001">
    <property type="entry name" value="Helicase_ATP-bd"/>
</dbReference>
<dbReference type="CDD" id="cd18808">
    <property type="entry name" value="SF1_C_Upf1"/>
    <property type="match status" value="1"/>
</dbReference>
<evidence type="ECO:0000256" key="2">
    <source>
        <dbReference type="ARBA" id="ARBA00022741"/>
    </source>
</evidence>
<dbReference type="InterPro" id="IPR041679">
    <property type="entry name" value="DNA2/NAM7-like_C"/>
</dbReference>
<keyword evidence="6" id="KW-0175">Coiled coil</keyword>
<dbReference type="SMART" id="SM00487">
    <property type="entry name" value="DEXDc"/>
    <property type="match status" value="1"/>
</dbReference>
<dbReference type="STRING" id="443254.Marpi_0042"/>
<dbReference type="EMBL" id="CP003257">
    <property type="protein sequence ID" value="AEX84501.1"/>
    <property type="molecule type" value="Genomic_DNA"/>
</dbReference>
<evidence type="ECO:0000259" key="7">
    <source>
        <dbReference type="SMART" id="SM00487"/>
    </source>
</evidence>
<feature type="coiled-coil region" evidence="6">
    <location>
        <begin position="12"/>
        <end position="39"/>
    </location>
</feature>